<keyword evidence="1" id="KW-0349">Heme</keyword>
<keyword evidence="1" id="KW-0408">Iron</keyword>
<sequence length="85" mass="9723">DFISYKPPVRPSTWILWFFPPLLLIVLLIGWFWQSKRRQVVARGQNGVTVNSTAALTSAEKAELDRLLSQAENVDHDITSIEDKK</sequence>
<comment type="similarity">
    <text evidence="1">Belongs to the CcmH/CycL/Ccl2/NrfF family.</text>
</comment>
<protein>
    <recommendedName>
        <fullName evidence="1">Cytochrome c-type biogenesis protein</fullName>
    </recommendedName>
</protein>
<evidence type="ECO:0000256" key="1">
    <source>
        <dbReference type="RuleBase" id="RU364112"/>
    </source>
</evidence>
<dbReference type="Pfam" id="PF03918">
    <property type="entry name" value="CcmH"/>
    <property type="match status" value="1"/>
</dbReference>
<dbReference type="RefSeq" id="WP_379607514.1">
    <property type="nucleotide sequence ID" value="NZ_JBHSTZ010000021.1"/>
</dbReference>
<keyword evidence="1" id="KW-0812">Transmembrane</keyword>
<gene>
    <name evidence="3" type="ORF">ACFP58_07720</name>
</gene>
<keyword evidence="1" id="KW-0732">Signal</keyword>
<keyword evidence="1" id="KW-0472">Membrane</keyword>
<organism evidence="3 4">
    <name type="scientific">Psychrobacter glacincola</name>
    <dbReference type="NCBI Taxonomy" id="56810"/>
    <lineage>
        <taxon>Bacteria</taxon>
        <taxon>Pseudomonadati</taxon>
        <taxon>Pseudomonadota</taxon>
        <taxon>Gammaproteobacteria</taxon>
        <taxon>Moraxellales</taxon>
        <taxon>Moraxellaceae</taxon>
        <taxon>Psychrobacter</taxon>
    </lineage>
</organism>
<feature type="non-terminal residue" evidence="3">
    <location>
        <position position="1"/>
    </location>
</feature>
<accession>A0ABW1W8I3</accession>
<evidence type="ECO:0000259" key="2">
    <source>
        <dbReference type="Pfam" id="PF03918"/>
    </source>
</evidence>
<reference evidence="4" key="1">
    <citation type="journal article" date="2019" name="Int. J. Syst. Evol. Microbiol.">
        <title>The Global Catalogue of Microorganisms (GCM) 10K type strain sequencing project: providing services to taxonomists for standard genome sequencing and annotation.</title>
        <authorList>
            <consortium name="The Broad Institute Genomics Platform"/>
            <consortium name="The Broad Institute Genome Sequencing Center for Infectious Disease"/>
            <person name="Wu L."/>
            <person name="Ma J."/>
        </authorList>
    </citation>
    <scope>NUCLEOTIDE SEQUENCE [LARGE SCALE GENOMIC DNA]</scope>
    <source>
        <strain evidence="4">CCM 2050</strain>
    </source>
</reference>
<comment type="function">
    <text evidence="1">Possible subunit of a heme lyase.</text>
</comment>
<feature type="transmembrane region" description="Helical" evidence="1">
    <location>
        <begin position="14"/>
        <end position="33"/>
    </location>
</feature>
<comment type="caution">
    <text evidence="3">The sequence shown here is derived from an EMBL/GenBank/DDBJ whole genome shotgun (WGS) entry which is preliminary data.</text>
</comment>
<evidence type="ECO:0000313" key="4">
    <source>
        <dbReference type="Proteomes" id="UP001596264"/>
    </source>
</evidence>
<dbReference type="EMBL" id="JBHSTZ010000021">
    <property type="protein sequence ID" value="MFC6381345.1"/>
    <property type="molecule type" value="Genomic_DNA"/>
</dbReference>
<feature type="domain" description="CcmH/CycL/Ccl2/NrfF N-terminal" evidence="2">
    <location>
        <begin position="1"/>
        <end position="68"/>
    </location>
</feature>
<evidence type="ECO:0000313" key="3">
    <source>
        <dbReference type="EMBL" id="MFC6381345.1"/>
    </source>
</evidence>
<dbReference type="InterPro" id="IPR005616">
    <property type="entry name" value="CcmH/CycL/Ccl2/NrfF_N"/>
</dbReference>
<dbReference type="Proteomes" id="UP001596264">
    <property type="component" value="Unassembled WGS sequence"/>
</dbReference>
<proteinExistence type="inferred from homology"/>
<keyword evidence="1" id="KW-1133">Transmembrane helix</keyword>
<keyword evidence="4" id="KW-1185">Reference proteome</keyword>
<name>A0ABW1W8I3_9GAMM</name>
<keyword evidence="1" id="KW-0479">Metal-binding</keyword>